<name>A0AAV8VEG7_9CUCU</name>
<evidence type="ECO:0000313" key="1">
    <source>
        <dbReference type="EMBL" id="KAJ8912594.1"/>
    </source>
</evidence>
<dbReference type="EMBL" id="JANEYG010000119">
    <property type="protein sequence ID" value="KAJ8912594.1"/>
    <property type="molecule type" value="Genomic_DNA"/>
</dbReference>
<comment type="caution">
    <text evidence="1">The sequence shown here is derived from an EMBL/GenBank/DDBJ whole genome shotgun (WGS) entry which is preliminary data.</text>
</comment>
<sequence>MCNGCQNARPDLLIGSDQSEPIRLRLTSNTKGLQNYRQEGREFSDVNCALLNCYCYCSRLLSVDAAIPKILSCYINVIAMSVK</sequence>
<proteinExistence type="predicted"/>
<gene>
    <name evidence="1" type="ORF">NQ315_000462</name>
</gene>
<dbReference type="Proteomes" id="UP001159042">
    <property type="component" value="Unassembled WGS sequence"/>
</dbReference>
<reference evidence="1 2" key="1">
    <citation type="journal article" date="2023" name="Insect Mol. Biol.">
        <title>Genome sequencing provides insights into the evolution of gene families encoding plant cell wall-degrading enzymes in longhorned beetles.</title>
        <authorList>
            <person name="Shin N.R."/>
            <person name="Okamura Y."/>
            <person name="Kirsch R."/>
            <person name="Pauchet Y."/>
        </authorList>
    </citation>
    <scope>NUCLEOTIDE SEQUENCE [LARGE SCALE GENOMIC DNA]</scope>
    <source>
        <strain evidence="1">EAD_L_NR</strain>
    </source>
</reference>
<organism evidence="1 2">
    <name type="scientific">Exocentrus adspersus</name>
    <dbReference type="NCBI Taxonomy" id="1586481"/>
    <lineage>
        <taxon>Eukaryota</taxon>
        <taxon>Metazoa</taxon>
        <taxon>Ecdysozoa</taxon>
        <taxon>Arthropoda</taxon>
        <taxon>Hexapoda</taxon>
        <taxon>Insecta</taxon>
        <taxon>Pterygota</taxon>
        <taxon>Neoptera</taxon>
        <taxon>Endopterygota</taxon>
        <taxon>Coleoptera</taxon>
        <taxon>Polyphaga</taxon>
        <taxon>Cucujiformia</taxon>
        <taxon>Chrysomeloidea</taxon>
        <taxon>Cerambycidae</taxon>
        <taxon>Lamiinae</taxon>
        <taxon>Acanthocinini</taxon>
        <taxon>Exocentrus</taxon>
    </lineage>
</organism>
<dbReference type="AlphaFoldDB" id="A0AAV8VEG7"/>
<evidence type="ECO:0000313" key="2">
    <source>
        <dbReference type="Proteomes" id="UP001159042"/>
    </source>
</evidence>
<accession>A0AAV8VEG7</accession>
<keyword evidence="2" id="KW-1185">Reference proteome</keyword>
<protein>
    <submittedName>
        <fullName evidence="1">Uncharacterized protein</fullName>
    </submittedName>
</protein>